<dbReference type="Proteomes" id="UP001295423">
    <property type="component" value="Unassembled WGS sequence"/>
</dbReference>
<evidence type="ECO:0000313" key="3">
    <source>
        <dbReference type="EMBL" id="CAJ1940204.1"/>
    </source>
</evidence>
<dbReference type="InterPro" id="IPR023210">
    <property type="entry name" value="NADP_OxRdtase_dom"/>
</dbReference>
<dbReference type="InterPro" id="IPR036812">
    <property type="entry name" value="NAD(P)_OxRdtase_dom_sf"/>
</dbReference>
<dbReference type="Pfam" id="PF00248">
    <property type="entry name" value="Aldo_ket_red"/>
    <property type="match status" value="1"/>
</dbReference>
<organism evidence="3 4">
    <name type="scientific">Cylindrotheca closterium</name>
    <dbReference type="NCBI Taxonomy" id="2856"/>
    <lineage>
        <taxon>Eukaryota</taxon>
        <taxon>Sar</taxon>
        <taxon>Stramenopiles</taxon>
        <taxon>Ochrophyta</taxon>
        <taxon>Bacillariophyta</taxon>
        <taxon>Bacillariophyceae</taxon>
        <taxon>Bacillariophycidae</taxon>
        <taxon>Bacillariales</taxon>
        <taxon>Bacillariaceae</taxon>
        <taxon>Cylindrotheca</taxon>
    </lineage>
</organism>
<keyword evidence="4" id="KW-1185">Reference proteome</keyword>
<dbReference type="GO" id="GO:0016491">
    <property type="term" value="F:oxidoreductase activity"/>
    <property type="evidence" value="ECO:0007669"/>
    <property type="project" value="UniProtKB-KW"/>
</dbReference>
<evidence type="ECO:0000313" key="4">
    <source>
        <dbReference type="Proteomes" id="UP001295423"/>
    </source>
</evidence>
<dbReference type="AlphaFoldDB" id="A0AAD2CNG3"/>
<proteinExistence type="predicted"/>
<accession>A0AAD2CNG3</accession>
<comment type="caution">
    <text evidence="3">The sequence shown here is derived from an EMBL/GenBank/DDBJ whole genome shotgun (WGS) entry which is preliminary data.</text>
</comment>
<protein>
    <recommendedName>
        <fullName evidence="2">NADP-dependent oxidoreductase domain-containing protein</fullName>
    </recommendedName>
</protein>
<feature type="domain" description="NADP-dependent oxidoreductase" evidence="2">
    <location>
        <begin position="9"/>
        <end position="304"/>
    </location>
</feature>
<gene>
    <name evidence="3" type="ORF">CYCCA115_LOCUS6925</name>
</gene>
<name>A0AAD2CNG3_9STRA</name>
<dbReference type="EMBL" id="CAKOGP040000890">
    <property type="protein sequence ID" value="CAJ1940204.1"/>
    <property type="molecule type" value="Genomic_DNA"/>
</dbReference>
<dbReference type="InterPro" id="IPR050523">
    <property type="entry name" value="AKR_Detox_Biosynth"/>
</dbReference>
<dbReference type="Gene3D" id="3.20.20.100">
    <property type="entry name" value="NADP-dependent oxidoreductase domain"/>
    <property type="match status" value="1"/>
</dbReference>
<evidence type="ECO:0000256" key="1">
    <source>
        <dbReference type="ARBA" id="ARBA00023002"/>
    </source>
</evidence>
<reference evidence="3" key="1">
    <citation type="submission" date="2023-08" db="EMBL/GenBank/DDBJ databases">
        <authorList>
            <person name="Audoor S."/>
            <person name="Bilcke G."/>
        </authorList>
    </citation>
    <scope>NUCLEOTIDE SEQUENCE</scope>
</reference>
<evidence type="ECO:0000259" key="2">
    <source>
        <dbReference type="Pfam" id="PF00248"/>
    </source>
</evidence>
<dbReference type="SUPFAM" id="SSF51430">
    <property type="entry name" value="NAD(P)-linked oxidoreductase"/>
    <property type="match status" value="1"/>
</dbReference>
<keyword evidence="1" id="KW-0560">Oxidoreductase</keyword>
<dbReference type="PANTHER" id="PTHR43364:SF4">
    <property type="entry name" value="NAD(P)-LINKED OXIDOREDUCTASE SUPERFAMILY PROTEIN"/>
    <property type="match status" value="1"/>
</dbReference>
<sequence length="355" mass="39066">MKLALPQVYLGTMTFGWSSQTSKIVDDSIALEMVNRFITSNEQMGINSHLIDTARVYAGGNTEPMVGRAISGAKSESGKIVLGTKAHPSVTPGLSPKGVRSQLETSLEEMKVPSVCEYYLHQPDTENSLLDSLKCANDLIKEGKIEKIGMSNYHATEVARAFQLCQEHNLTPPSVYQGLYNPLNRLVEEELLPLLKENGCSFVAYNPLAAGLLSGKHKGTTDFVAGRFLNNQNYIPRFYTEANFQAVELIKAQCEKDSLSMVEATYRWILRHSALGEKDGLLIGASSMEQLDQNLQACKAASESDDLSPELLGVFDECWEITAPGAFPYWRSYSSDMPNREALDQGASYSAAKTK</sequence>
<dbReference type="PANTHER" id="PTHR43364">
    <property type="entry name" value="NADH-SPECIFIC METHYLGLYOXAL REDUCTASE-RELATED"/>
    <property type="match status" value="1"/>
</dbReference>